<keyword evidence="3" id="KW-1185">Reference proteome</keyword>
<accession>A0A926N611</accession>
<comment type="similarity">
    <text evidence="1">Belongs to the OsmC/Ohr family.</text>
</comment>
<dbReference type="InterPro" id="IPR036102">
    <property type="entry name" value="OsmC/Ohrsf"/>
</dbReference>
<dbReference type="InterPro" id="IPR019953">
    <property type="entry name" value="OHR"/>
</dbReference>
<gene>
    <name evidence="2" type="ORF">IC620_03840</name>
</gene>
<dbReference type="Pfam" id="PF02566">
    <property type="entry name" value="OsmC"/>
    <property type="match status" value="1"/>
</dbReference>
<name>A0A926N611_9BACL</name>
<evidence type="ECO:0000313" key="2">
    <source>
        <dbReference type="EMBL" id="MBD1371486.1"/>
    </source>
</evidence>
<dbReference type="EMBL" id="JACXAH010000003">
    <property type="protein sequence ID" value="MBD1371486.1"/>
    <property type="molecule type" value="Genomic_DNA"/>
</dbReference>
<organism evidence="2 3">
    <name type="scientific">Polycladospora coralii</name>
    <dbReference type="NCBI Taxonomy" id="2771432"/>
    <lineage>
        <taxon>Bacteria</taxon>
        <taxon>Bacillati</taxon>
        <taxon>Bacillota</taxon>
        <taxon>Bacilli</taxon>
        <taxon>Bacillales</taxon>
        <taxon>Thermoactinomycetaceae</taxon>
        <taxon>Polycladospora</taxon>
    </lineage>
</organism>
<dbReference type="InterPro" id="IPR015946">
    <property type="entry name" value="KH_dom-like_a/b"/>
</dbReference>
<proteinExistence type="inferred from homology"/>
<evidence type="ECO:0000256" key="1">
    <source>
        <dbReference type="ARBA" id="ARBA00007378"/>
    </source>
</evidence>
<comment type="caution">
    <text evidence="2">The sequence shown here is derived from an EMBL/GenBank/DDBJ whole genome shotgun (WGS) entry which is preliminary data.</text>
</comment>
<protein>
    <submittedName>
        <fullName evidence="2">Organic hydroperoxide resistance protein</fullName>
    </submittedName>
</protein>
<sequence>MKKIYTATVTATGGRNGKVVSDDGILNLEVKMPKAMQGPGGPATNPEQLFAAGYSACFDSALNLVLRKERQKVESTEVTADVSLNLGEDGGYTLSAELKVKIVGLDKEKAQEFADKAHQVCPYSRATRGNIPVEITIID</sequence>
<dbReference type="PANTHER" id="PTHR33797">
    <property type="entry name" value="ORGANIC HYDROPEROXIDE RESISTANCE PROTEIN-LIKE"/>
    <property type="match status" value="1"/>
</dbReference>
<evidence type="ECO:0000313" key="3">
    <source>
        <dbReference type="Proteomes" id="UP000661691"/>
    </source>
</evidence>
<dbReference type="AlphaFoldDB" id="A0A926N611"/>
<dbReference type="RefSeq" id="WP_191140181.1">
    <property type="nucleotide sequence ID" value="NZ_JACXAG020000002.1"/>
</dbReference>
<dbReference type="Gene3D" id="3.30.300.20">
    <property type="match status" value="1"/>
</dbReference>
<dbReference type="Gene3D" id="2.20.25.10">
    <property type="match status" value="1"/>
</dbReference>
<dbReference type="PANTHER" id="PTHR33797:SF2">
    <property type="entry name" value="ORGANIC HYDROPEROXIDE RESISTANCE PROTEIN-LIKE"/>
    <property type="match status" value="1"/>
</dbReference>
<dbReference type="SUPFAM" id="SSF82784">
    <property type="entry name" value="OsmC-like"/>
    <property type="match status" value="1"/>
</dbReference>
<dbReference type="NCBIfam" id="TIGR03561">
    <property type="entry name" value="organ_hyd_perox"/>
    <property type="match status" value="1"/>
</dbReference>
<dbReference type="Proteomes" id="UP000661691">
    <property type="component" value="Unassembled WGS sequence"/>
</dbReference>
<reference evidence="2" key="1">
    <citation type="submission" date="2020-09" db="EMBL/GenBank/DDBJ databases">
        <title>A novel bacterium of genus Hazenella, isolated from South China Sea.</title>
        <authorList>
            <person name="Huang H."/>
            <person name="Mo K."/>
            <person name="Hu Y."/>
        </authorList>
    </citation>
    <scope>NUCLEOTIDE SEQUENCE</scope>
    <source>
        <strain evidence="2">IB182357</strain>
    </source>
</reference>
<dbReference type="GO" id="GO:0006979">
    <property type="term" value="P:response to oxidative stress"/>
    <property type="evidence" value="ECO:0007669"/>
    <property type="project" value="InterPro"/>
</dbReference>
<dbReference type="InterPro" id="IPR003718">
    <property type="entry name" value="OsmC/Ohr_fam"/>
</dbReference>